<evidence type="ECO:0000256" key="2">
    <source>
        <dbReference type="ARBA" id="ARBA00022723"/>
    </source>
</evidence>
<comment type="caution">
    <text evidence="6">The sequence shown here is derived from an EMBL/GenBank/DDBJ whole genome shotgun (WGS) entry which is preliminary data.</text>
</comment>
<accession>A0A8T1YZD4</accession>
<dbReference type="InterPro" id="IPR029472">
    <property type="entry name" value="Copia-like_N"/>
</dbReference>
<dbReference type="Pfam" id="PF00665">
    <property type="entry name" value="rve"/>
    <property type="match status" value="1"/>
</dbReference>
<protein>
    <submittedName>
        <fullName evidence="6">Retrotransposon gag domain</fullName>
    </submittedName>
</protein>
<dbReference type="Pfam" id="PF14244">
    <property type="entry name" value="Retrotran_gag_3"/>
    <property type="match status" value="1"/>
</dbReference>
<dbReference type="PANTHER" id="PTHR42648:SF31">
    <property type="entry name" value="RNA-DIRECTED DNA POLYMERASE"/>
    <property type="match status" value="1"/>
</dbReference>
<keyword evidence="1" id="KW-0645">Protease</keyword>
<dbReference type="InterPro" id="IPR054722">
    <property type="entry name" value="PolX-like_BBD"/>
</dbReference>
<dbReference type="InterPro" id="IPR025724">
    <property type="entry name" value="GAG-pre-integrase_dom"/>
</dbReference>
<dbReference type="Pfam" id="PF07727">
    <property type="entry name" value="RVT_2"/>
    <property type="match status" value="1"/>
</dbReference>
<feature type="region of interest" description="Disordered" evidence="4">
    <location>
        <begin position="1"/>
        <end position="68"/>
    </location>
</feature>
<evidence type="ECO:0000313" key="6">
    <source>
        <dbReference type="EMBL" id="KAG7551428.1"/>
    </source>
</evidence>
<dbReference type="GO" id="GO:0008233">
    <property type="term" value="F:peptidase activity"/>
    <property type="evidence" value="ECO:0007669"/>
    <property type="project" value="UniProtKB-KW"/>
</dbReference>
<evidence type="ECO:0000256" key="4">
    <source>
        <dbReference type="SAM" id="MobiDB-lite"/>
    </source>
</evidence>
<evidence type="ECO:0000256" key="3">
    <source>
        <dbReference type="ARBA" id="ARBA00022801"/>
    </source>
</evidence>
<keyword evidence="3" id="KW-0378">Hydrolase</keyword>
<reference evidence="6 7" key="1">
    <citation type="submission" date="2020-12" db="EMBL/GenBank/DDBJ databases">
        <title>Concerted genomic and epigenomic changes stabilize Arabidopsis allopolyploids.</title>
        <authorList>
            <person name="Chen Z."/>
        </authorList>
    </citation>
    <scope>NUCLEOTIDE SEQUENCE [LARGE SCALE GENOMIC DNA]</scope>
    <source>
        <strain evidence="6">Allo738</strain>
        <tissue evidence="6">Leaf</tissue>
    </source>
</reference>
<dbReference type="Pfam" id="PF22936">
    <property type="entry name" value="Pol_BBD"/>
    <property type="match status" value="1"/>
</dbReference>
<feature type="compositionally biased region" description="Basic residues" evidence="4">
    <location>
        <begin position="1"/>
        <end position="10"/>
    </location>
</feature>
<dbReference type="PROSITE" id="PS50994">
    <property type="entry name" value="INTEGRASE"/>
    <property type="match status" value="1"/>
</dbReference>
<dbReference type="Pfam" id="PF25597">
    <property type="entry name" value="SH3_retrovirus"/>
    <property type="match status" value="1"/>
</dbReference>
<gene>
    <name evidence="6" type="ORF">ISN45_Aa06g021000</name>
</gene>
<feature type="compositionally biased region" description="Basic and acidic residues" evidence="4">
    <location>
        <begin position="362"/>
        <end position="378"/>
    </location>
</feature>
<dbReference type="CDD" id="cd09272">
    <property type="entry name" value="RNase_HI_RT_Ty1"/>
    <property type="match status" value="1"/>
</dbReference>
<keyword evidence="7" id="KW-1185">Reference proteome</keyword>
<feature type="compositionally biased region" description="Basic and acidic residues" evidence="4">
    <location>
        <begin position="24"/>
        <end position="35"/>
    </location>
</feature>
<feature type="compositionally biased region" description="Low complexity" evidence="4">
    <location>
        <begin position="347"/>
        <end position="359"/>
    </location>
</feature>
<dbReference type="GO" id="GO:0006508">
    <property type="term" value="P:proteolysis"/>
    <property type="evidence" value="ECO:0007669"/>
    <property type="project" value="UniProtKB-KW"/>
</dbReference>
<organism evidence="6 7">
    <name type="scientific">Arabidopsis thaliana x Arabidopsis arenosa</name>
    <dbReference type="NCBI Taxonomy" id="1240361"/>
    <lineage>
        <taxon>Eukaryota</taxon>
        <taxon>Viridiplantae</taxon>
        <taxon>Streptophyta</taxon>
        <taxon>Embryophyta</taxon>
        <taxon>Tracheophyta</taxon>
        <taxon>Spermatophyta</taxon>
        <taxon>Magnoliopsida</taxon>
        <taxon>eudicotyledons</taxon>
        <taxon>Gunneridae</taxon>
        <taxon>Pentapetalae</taxon>
        <taxon>rosids</taxon>
        <taxon>malvids</taxon>
        <taxon>Brassicales</taxon>
        <taxon>Brassicaceae</taxon>
        <taxon>Camelineae</taxon>
        <taxon>Arabidopsis</taxon>
    </lineage>
</organism>
<dbReference type="Pfam" id="PF13976">
    <property type="entry name" value="gag_pre-integrs"/>
    <property type="match status" value="1"/>
</dbReference>
<evidence type="ECO:0000256" key="1">
    <source>
        <dbReference type="ARBA" id="ARBA00022670"/>
    </source>
</evidence>
<evidence type="ECO:0000259" key="5">
    <source>
        <dbReference type="PROSITE" id="PS50994"/>
    </source>
</evidence>
<dbReference type="GO" id="GO:0046872">
    <property type="term" value="F:metal ion binding"/>
    <property type="evidence" value="ECO:0007669"/>
    <property type="project" value="UniProtKB-KW"/>
</dbReference>
<feature type="compositionally biased region" description="Polar residues" evidence="4">
    <location>
        <begin position="39"/>
        <end position="68"/>
    </location>
</feature>
<name>A0A8T1YZD4_9BRAS</name>
<dbReference type="EMBL" id="JAEFBK010000011">
    <property type="protein sequence ID" value="KAG7551428.1"/>
    <property type="molecule type" value="Genomic_DNA"/>
</dbReference>
<keyword evidence="2" id="KW-0479">Metal-binding</keyword>
<dbReference type="InterPro" id="IPR013103">
    <property type="entry name" value="RVT_2"/>
</dbReference>
<dbReference type="InterPro" id="IPR057670">
    <property type="entry name" value="SH3_retrovirus"/>
</dbReference>
<dbReference type="Pfam" id="PF03732">
    <property type="entry name" value="Retrotrans_gag"/>
    <property type="match status" value="1"/>
</dbReference>
<dbReference type="InterPro" id="IPR001584">
    <property type="entry name" value="Integrase_cat-core"/>
</dbReference>
<dbReference type="Proteomes" id="UP000694240">
    <property type="component" value="Chromosome 11"/>
</dbReference>
<dbReference type="GO" id="GO:0015074">
    <property type="term" value="P:DNA integration"/>
    <property type="evidence" value="ECO:0007669"/>
    <property type="project" value="InterPro"/>
</dbReference>
<dbReference type="PANTHER" id="PTHR42648">
    <property type="entry name" value="TRANSPOSASE, PUTATIVE-RELATED"/>
    <property type="match status" value="1"/>
</dbReference>
<sequence>MVKKGGKLRNRSVTPDDEGSAVKSARDSEFLEDPKYATMKQQLSQRSEASDGRGSSSKPSESFDNPLTLHNSDHPGLSIVAHTLDGTNYNSWSIAMRISLDAKIKLGFVDGSLLRPPENDSSFRVWSRCNSMVKSWILNVVNKEIYDSILYYEDAVEMWNDLFTRFRVNNLPRKYQLEQAVMTLKQGQLDLSTYFTKKKTLWEQLSNTKSRSVKKCDCDQVKELLEEAETSRIIQFLMGLNDDFNNIRSHILTMKPRPRLNEIYNMLDQDESQRLVGGASRPLSNPSAFQTQAVLTEQNHILMAQGSNQKAKCSHCNRMGHTVDKCYKVHGYPPGHPRAKKNNYVGSTNLTSSTLTSTDTLEDSKENHREEVNDNMSKDHIQQMISYLSSKLQSPSITSCPDKAIASTSTSVPSISQISGTFLSLYDCTYYDMLTSSIPHETELSLKAWVIDSGASHHVTHQRELYLEYKALDRTYVRLPNGHTVKIEGTGYIQLTDALLLYNVLYIPAFKFNLLSVSVITKSLKSKVSFTSDACVIQDLTQELMLGNGSQVANLYVLNLDKSLVNVSCSAFPGKSVCYSSKDDSDMWHRRLGHPSLAKLESLSDVLLLSKTKINKADHHCRICHLSKQKHLPFKSLNHIREKPFELVHIDTWGPFSVPTVDGYRYFLTIVDDFSRATWLYMLKKKSDVLEIFPGFVNMVETQFDTKVCSVRSDNAHELKFHKFYMSKGIKSFHSCPETPEQNSVVERKHQHLLNVARALMFQSGVPLEYWGDCVLTAVFLINRLPSPVIDNKTPYEKLTSKIPEYHALKAFGCLCYCSTSTKSRNKFEPRAKACIFLGYPSGYKGYKLLDIETYSVSISRHVIFYEDIFPFASSTIPDDTKHFFPHISLPAPNTDGHLPLVQPSSDAPHNIDESSSLISVPSELKSTRQRKLSSHLQDFHCYNSTPTNTNLPTKTSPYPLENYISYTSLSEPFNAFINIITNTTIPRKYSEARLDREWNDSMRKEIGAFVRTETWSVCDLPPGKVAVGCKWVFTIKYHADGSIERFKARLVAKGYTQQEGIDFIDTFSPVAKMATVKLILSLAPKMLWSLHQLDISNAFLNGDLAEEIYMQLPPGYAEIQGEEVPPGAVCRLHKSIYGLKQASRQWFIKFSTTLVSFGFAKCHGDHTLFVKESAGSFLVVIVYVDDILIASTNDSAVDELKAQLSSAFQLRDLGPPQFFLGIEIARTSEGISLCQRKYVLDLLAATGFSDCKPSSIPMEPNQKLSQDSGVLIADSKQYRRLLGKLQYLCLTRPDITFAVSKLAQYSAAPRDVHLQALHKILRYLKGTIGQGLFYGADANFTLRGFSDSDWGTCPDSRRCVTGFAIFLGDSLISWRSKKQDVVSMSSAEAEYRAMSVATKEIIWLGYILTALKVPFNPPAYLYCDNEAALHIASNSVFHERTKHIEFDCHKVREAIEAGVLKTMFVRTDNQLADMLTKPLYPGLFKANISKLGVLNIYEAQA</sequence>
<feature type="domain" description="Integrase catalytic" evidence="5">
    <location>
        <begin position="640"/>
        <end position="803"/>
    </location>
</feature>
<proteinExistence type="predicted"/>
<feature type="region of interest" description="Disordered" evidence="4">
    <location>
        <begin position="337"/>
        <end position="378"/>
    </location>
</feature>
<dbReference type="InterPro" id="IPR039537">
    <property type="entry name" value="Retrotran_Ty1/copia-like"/>
</dbReference>
<evidence type="ECO:0000313" key="7">
    <source>
        <dbReference type="Proteomes" id="UP000694240"/>
    </source>
</evidence>
<dbReference type="InterPro" id="IPR005162">
    <property type="entry name" value="Retrotrans_gag_dom"/>
</dbReference>